<sequence length="461" mass="50127">MSFSAPVLPHSLEQPISTSLGNSPGHSPGHSPGASSGASSDSPPLVLDIGSSSDSEDSIVSARQSHQPTPVNIENGIEAIQPIIQAVQVVGSNAPLLGVPVLRREGRTGAYFPEDKAKAVEYFLKHSKERGIDKKKAADELGVKYITLYQWVRDAVERTRASQPAARFPRFHTADDQVAHQRNSDAFSPQYHADTIHRGRYETNSPFHTSHVGIADSVKRRRTENPSPTYASFFENSSSLSDMLLQRGVSLHDQGQRMAFGGGYPRSRVGDVPLANLRQPHLREPCMSLDSDGRDPEDDRRPPTQLVRRTFTGGPPGPRQPPPQSGAPTPTVDRRHSVLIEGTPKVRTSTVDNVSHLPHSDVRQSEVSNSLAVTCSIIRSTVKCSDLQRTEMEASRVENSEILGSTLAATTVKESQIWDAELTNCEVENSKVDGGVHEGKIYHNVVISGSEEQTPVEGNGI</sequence>
<protein>
    <submittedName>
        <fullName evidence="2 4">Uncharacterized protein</fullName>
    </submittedName>
</protein>
<evidence type="ECO:0000256" key="1">
    <source>
        <dbReference type="SAM" id="MobiDB-lite"/>
    </source>
</evidence>
<dbReference type="EMBL" id="ML975152">
    <property type="protein sequence ID" value="KAF1815279.1"/>
    <property type="molecule type" value="Genomic_DNA"/>
</dbReference>
<evidence type="ECO:0000313" key="2">
    <source>
        <dbReference type="EMBL" id="KAF1815279.1"/>
    </source>
</evidence>
<keyword evidence="3" id="KW-1185">Reference proteome</keyword>
<reference evidence="4" key="2">
    <citation type="submission" date="2020-04" db="EMBL/GenBank/DDBJ databases">
        <authorList>
            <consortium name="NCBI Genome Project"/>
        </authorList>
    </citation>
    <scope>NUCLEOTIDE SEQUENCE</scope>
    <source>
        <strain evidence="4">CBS 781.70</strain>
    </source>
</reference>
<dbReference type="Proteomes" id="UP000504638">
    <property type="component" value="Unplaced"/>
</dbReference>
<feature type="compositionally biased region" description="Pro residues" evidence="1">
    <location>
        <begin position="315"/>
        <end position="325"/>
    </location>
</feature>
<reference evidence="2 4" key="1">
    <citation type="submission" date="2020-01" db="EMBL/GenBank/DDBJ databases">
        <authorList>
            <consortium name="DOE Joint Genome Institute"/>
            <person name="Haridas S."/>
            <person name="Albert R."/>
            <person name="Binder M."/>
            <person name="Bloem J."/>
            <person name="Labutti K."/>
            <person name="Salamov A."/>
            <person name="Andreopoulos B."/>
            <person name="Baker S.E."/>
            <person name="Barry K."/>
            <person name="Bills G."/>
            <person name="Bluhm B.H."/>
            <person name="Cannon C."/>
            <person name="Castanera R."/>
            <person name="Culley D.E."/>
            <person name="Daum C."/>
            <person name="Ezra D."/>
            <person name="Gonzalez J.B."/>
            <person name="Henrissat B."/>
            <person name="Kuo A."/>
            <person name="Liang C."/>
            <person name="Lipzen A."/>
            <person name="Lutzoni F."/>
            <person name="Magnuson J."/>
            <person name="Mondo S."/>
            <person name="Nolan M."/>
            <person name="Ohm R."/>
            <person name="Pangilinan J."/>
            <person name="Park H.-J."/>
            <person name="Ramirez L."/>
            <person name="Alfaro M."/>
            <person name="Sun H."/>
            <person name="Tritt A."/>
            <person name="Yoshinaga Y."/>
            <person name="Zwiers L.-H."/>
            <person name="Turgeon B.G."/>
            <person name="Goodwin S.B."/>
            <person name="Spatafora J.W."/>
            <person name="Crous P.W."/>
            <person name="Grigoriev I.V."/>
        </authorList>
    </citation>
    <scope>NUCLEOTIDE SEQUENCE</scope>
    <source>
        <strain evidence="2 4">CBS 781.70</strain>
    </source>
</reference>
<name>A0A6G1GBQ9_9PEZI</name>
<feature type="region of interest" description="Disordered" evidence="1">
    <location>
        <begin position="1"/>
        <end position="69"/>
    </location>
</feature>
<dbReference type="RefSeq" id="XP_033536910.1">
    <property type="nucleotide sequence ID" value="XM_033678975.1"/>
</dbReference>
<dbReference type="GeneID" id="54419545"/>
<gene>
    <name evidence="2 4" type="ORF">P152DRAFT_456326</name>
</gene>
<proteinExistence type="predicted"/>
<reference evidence="4" key="3">
    <citation type="submission" date="2025-04" db="UniProtKB">
        <authorList>
            <consortium name="RefSeq"/>
        </authorList>
    </citation>
    <scope>IDENTIFICATION</scope>
    <source>
        <strain evidence="4">CBS 781.70</strain>
    </source>
</reference>
<organism evidence="2">
    <name type="scientific">Eremomyces bilateralis CBS 781.70</name>
    <dbReference type="NCBI Taxonomy" id="1392243"/>
    <lineage>
        <taxon>Eukaryota</taxon>
        <taxon>Fungi</taxon>
        <taxon>Dikarya</taxon>
        <taxon>Ascomycota</taxon>
        <taxon>Pezizomycotina</taxon>
        <taxon>Dothideomycetes</taxon>
        <taxon>Dothideomycetes incertae sedis</taxon>
        <taxon>Eremomycetales</taxon>
        <taxon>Eremomycetaceae</taxon>
        <taxon>Eremomyces</taxon>
    </lineage>
</organism>
<evidence type="ECO:0000313" key="4">
    <source>
        <dbReference type="RefSeq" id="XP_033536910.1"/>
    </source>
</evidence>
<accession>A0A6G1GBQ9</accession>
<feature type="region of interest" description="Disordered" evidence="1">
    <location>
        <begin position="276"/>
        <end position="332"/>
    </location>
</feature>
<feature type="compositionally biased region" description="Basic and acidic residues" evidence="1">
    <location>
        <begin position="291"/>
        <end position="302"/>
    </location>
</feature>
<evidence type="ECO:0000313" key="3">
    <source>
        <dbReference type="Proteomes" id="UP000504638"/>
    </source>
</evidence>
<dbReference type="Gene3D" id="2.160.10.20">
    <property type="entry name" value="Insect antifreeze protein"/>
    <property type="match status" value="1"/>
</dbReference>
<feature type="compositionally biased region" description="Low complexity" evidence="1">
    <location>
        <begin position="19"/>
        <end position="61"/>
    </location>
</feature>
<dbReference type="AlphaFoldDB" id="A0A6G1GBQ9"/>